<gene>
    <name evidence="2" type="ORF">CZ674_11455</name>
</gene>
<dbReference type="Proteomes" id="UP000195787">
    <property type="component" value="Unassembled WGS sequence"/>
</dbReference>
<sequence length="159" mass="16553">MVIGSIGAALEDSAAPASPSATEPAEETDAAETETPDEPAVDEVTEEPTETETETPTADPSDLAADVEAAVLASNGVSAFSELGTSSPGYAITGIEEITSSTIRVQVQQQLTDAERDDTARWVFNMSCDAVPALGTVVITDISGIDHNWYADRNVTMCS</sequence>
<evidence type="ECO:0000313" key="2">
    <source>
        <dbReference type="EMBL" id="SJM66782.1"/>
    </source>
</evidence>
<accession>A0A1R4GFS0</accession>
<name>A0A1R4GFS0_9MICO</name>
<dbReference type="EMBL" id="FUHU01000044">
    <property type="protein sequence ID" value="SJM66782.1"/>
    <property type="molecule type" value="Genomic_DNA"/>
</dbReference>
<feature type="compositionally biased region" description="Low complexity" evidence="1">
    <location>
        <begin position="54"/>
        <end position="63"/>
    </location>
</feature>
<evidence type="ECO:0000313" key="3">
    <source>
        <dbReference type="Proteomes" id="UP000195787"/>
    </source>
</evidence>
<feature type="compositionally biased region" description="Low complexity" evidence="1">
    <location>
        <begin position="8"/>
        <end position="23"/>
    </location>
</feature>
<proteinExistence type="predicted"/>
<feature type="region of interest" description="Disordered" evidence="1">
    <location>
        <begin position="1"/>
        <end position="63"/>
    </location>
</feature>
<dbReference type="AlphaFoldDB" id="A0A1R4GFS0"/>
<reference evidence="2 3" key="1">
    <citation type="submission" date="2017-02" db="EMBL/GenBank/DDBJ databases">
        <authorList>
            <person name="Peterson S.W."/>
        </authorList>
    </citation>
    <scope>NUCLEOTIDE SEQUENCE [LARGE SCALE GENOMIC DNA]</scope>
    <source>
        <strain evidence="2 3">LMG 22410</strain>
    </source>
</reference>
<protein>
    <submittedName>
        <fullName evidence="2">Uncharacterized protein</fullName>
    </submittedName>
</protein>
<evidence type="ECO:0000256" key="1">
    <source>
        <dbReference type="SAM" id="MobiDB-lite"/>
    </source>
</evidence>
<feature type="compositionally biased region" description="Acidic residues" evidence="1">
    <location>
        <begin position="24"/>
        <end position="53"/>
    </location>
</feature>
<organism evidence="2 3">
    <name type="scientific">Agrococcus casei LMG 22410</name>
    <dbReference type="NCBI Taxonomy" id="1255656"/>
    <lineage>
        <taxon>Bacteria</taxon>
        <taxon>Bacillati</taxon>
        <taxon>Actinomycetota</taxon>
        <taxon>Actinomycetes</taxon>
        <taxon>Micrococcales</taxon>
        <taxon>Microbacteriaceae</taxon>
        <taxon>Agrococcus</taxon>
    </lineage>
</organism>
<keyword evidence="3" id="KW-1185">Reference proteome</keyword>